<gene>
    <name evidence="1" type="ORF">EVAR_20305_1</name>
</gene>
<evidence type="ECO:0000313" key="1">
    <source>
        <dbReference type="EMBL" id="GBP40162.1"/>
    </source>
</evidence>
<comment type="caution">
    <text evidence="1">The sequence shown here is derived from an EMBL/GenBank/DDBJ whole genome shotgun (WGS) entry which is preliminary data.</text>
</comment>
<organism evidence="1 2">
    <name type="scientific">Eumeta variegata</name>
    <name type="common">Bagworm moth</name>
    <name type="synonym">Eumeta japonica</name>
    <dbReference type="NCBI Taxonomy" id="151549"/>
    <lineage>
        <taxon>Eukaryota</taxon>
        <taxon>Metazoa</taxon>
        <taxon>Ecdysozoa</taxon>
        <taxon>Arthropoda</taxon>
        <taxon>Hexapoda</taxon>
        <taxon>Insecta</taxon>
        <taxon>Pterygota</taxon>
        <taxon>Neoptera</taxon>
        <taxon>Endopterygota</taxon>
        <taxon>Lepidoptera</taxon>
        <taxon>Glossata</taxon>
        <taxon>Ditrysia</taxon>
        <taxon>Tineoidea</taxon>
        <taxon>Psychidae</taxon>
        <taxon>Oiketicinae</taxon>
        <taxon>Eumeta</taxon>
    </lineage>
</organism>
<dbReference type="Proteomes" id="UP000299102">
    <property type="component" value="Unassembled WGS sequence"/>
</dbReference>
<accession>A0A4C1VP30</accession>
<keyword evidence="2" id="KW-1185">Reference proteome</keyword>
<proteinExistence type="predicted"/>
<dbReference type="AlphaFoldDB" id="A0A4C1VP30"/>
<dbReference type="EMBL" id="BGZK01000377">
    <property type="protein sequence ID" value="GBP40162.1"/>
    <property type="molecule type" value="Genomic_DNA"/>
</dbReference>
<name>A0A4C1VP30_EUMVA</name>
<evidence type="ECO:0000313" key="2">
    <source>
        <dbReference type="Proteomes" id="UP000299102"/>
    </source>
</evidence>
<reference evidence="1 2" key="1">
    <citation type="journal article" date="2019" name="Commun. Biol.">
        <title>The bagworm genome reveals a unique fibroin gene that provides high tensile strength.</title>
        <authorList>
            <person name="Kono N."/>
            <person name="Nakamura H."/>
            <person name="Ohtoshi R."/>
            <person name="Tomita M."/>
            <person name="Numata K."/>
            <person name="Arakawa K."/>
        </authorList>
    </citation>
    <scope>NUCLEOTIDE SEQUENCE [LARGE SCALE GENOMIC DNA]</scope>
</reference>
<protein>
    <submittedName>
        <fullName evidence="1">Uncharacterized protein</fullName>
    </submittedName>
</protein>
<sequence>MRPSKNAPETEHLCRQPKGFRLRQKRSANVKVPSARDRLVRTYCLRNDVESPMSSRNRSLTPVMTNYLIDKGAFCRRMHYVMPFQVCTLAIVKRVGLRMTVNDGGRFEIDVIVVIPVTPKCTMVYCTRAKMNMGGYGDITRDPGFARMGENSVELSKEN</sequence>